<dbReference type="InterPro" id="IPR003785">
    <property type="entry name" value="Creatininase/forma_Hydrolase"/>
</dbReference>
<dbReference type="EMBL" id="UAPQ01000010">
    <property type="protein sequence ID" value="SPT54267.1"/>
    <property type="molecule type" value="Genomic_DNA"/>
</dbReference>
<proteinExistence type="inferred from homology"/>
<keyword evidence="4" id="KW-0862">Zinc</keyword>
<comment type="similarity">
    <text evidence="5">Belongs to the creatininase superfamily.</text>
</comment>
<dbReference type="InterPro" id="IPR031034">
    <property type="entry name" value="Creatininase"/>
</dbReference>
<dbReference type="InterPro" id="IPR024087">
    <property type="entry name" value="Creatininase-like_sf"/>
</dbReference>
<organism evidence="6 7">
    <name type="scientific">Actinomyces bovis</name>
    <dbReference type="NCBI Taxonomy" id="1658"/>
    <lineage>
        <taxon>Bacteria</taxon>
        <taxon>Bacillati</taxon>
        <taxon>Actinomycetota</taxon>
        <taxon>Actinomycetes</taxon>
        <taxon>Actinomycetales</taxon>
        <taxon>Actinomycetaceae</taxon>
        <taxon>Actinomyces</taxon>
    </lineage>
</organism>
<evidence type="ECO:0000313" key="6">
    <source>
        <dbReference type="EMBL" id="SPT54267.1"/>
    </source>
</evidence>
<keyword evidence="3 6" id="KW-0378">Hydrolase</keyword>
<keyword evidence="7" id="KW-1185">Reference proteome</keyword>
<dbReference type="EC" id="3.5.2.10" evidence="6"/>
<dbReference type="Proteomes" id="UP000250006">
    <property type="component" value="Unassembled WGS sequence"/>
</dbReference>
<protein>
    <submittedName>
        <fullName evidence="6">Creatinine amidohydrolase</fullName>
        <ecNumber evidence="6">3.5.2.10</ecNumber>
    </submittedName>
</protein>
<dbReference type="PANTHER" id="PTHR35005">
    <property type="entry name" value="3-DEHYDRO-SCYLLO-INOSOSE HYDROLASE"/>
    <property type="match status" value="1"/>
</dbReference>
<evidence type="ECO:0000256" key="5">
    <source>
        <dbReference type="ARBA" id="ARBA00024029"/>
    </source>
</evidence>
<evidence type="ECO:0000256" key="4">
    <source>
        <dbReference type="ARBA" id="ARBA00022833"/>
    </source>
</evidence>
<dbReference type="PANTHER" id="PTHR35005:SF1">
    <property type="entry name" value="2-AMINO-5-FORMYLAMINO-6-RIBOSYLAMINOPYRIMIDIN-4(3H)-ONE 5'-MONOPHOSPHATE DEFORMYLASE"/>
    <property type="match status" value="1"/>
</dbReference>
<dbReference type="GO" id="GO:0047789">
    <property type="term" value="F:creatininase activity"/>
    <property type="evidence" value="ECO:0007669"/>
    <property type="project" value="UniProtKB-EC"/>
</dbReference>
<evidence type="ECO:0000256" key="1">
    <source>
        <dbReference type="ARBA" id="ARBA00001947"/>
    </source>
</evidence>
<comment type="caution">
    <text evidence="6">The sequence shown here is derived from an EMBL/GenBank/DDBJ whole genome shotgun (WGS) entry which is preliminary data.</text>
</comment>
<name>A0ABY1VS86_9ACTO</name>
<evidence type="ECO:0000313" key="7">
    <source>
        <dbReference type="Proteomes" id="UP000250006"/>
    </source>
</evidence>
<keyword evidence="2" id="KW-0479">Metal-binding</keyword>
<dbReference type="Pfam" id="PF02633">
    <property type="entry name" value="Creatininase"/>
    <property type="match status" value="1"/>
</dbReference>
<evidence type="ECO:0000256" key="3">
    <source>
        <dbReference type="ARBA" id="ARBA00022801"/>
    </source>
</evidence>
<gene>
    <name evidence="6" type="primary">crnA</name>
    <name evidence="6" type="ORF">NCTC11535_01980</name>
</gene>
<sequence length="261" mass="28478">MTELNIMRMDAFTYREKVADPDVIALVPVGSVEQHGPHMPLGVDTMLSTLMAELTAAEVNGIVAPTITFGYKSQQRSGGGNHIVGTFGFDASHVIETTRTLLNELYRHGLTRIAFINGHYENYQFVYEGVDLALRDIRNSGAQVPKVVILSYWDFVSEAAIEELYPDGFPGWDIEHGGVMETSLMLLHFPDLVHMDKVMDLPAADIPPYDVLPAIPERTPPSGCLSSAAVSTAKKGQVLTTSIIAGMTEVLGKEFPTKALT</sequence>
<dbReference type="NCBIfam" id="TIGR04448">
    <property type="entry name" value="creatininase"/>
    <property type="match status" value="1"/>
</dbReference>
<dbReference type="SUPFAM" id="SSF102215">
    <property type="entry name" value="Creatininase"/>
    <property type="match status" value="1"/>
</dbReference>
<dbReference type="Gene3D" id="3.40.50.10310">
    <property type="entry name" value="Creatininase"/>
    <property type="match status" value="1"/>
</dbReference>
<dbReference type="RefSeq" id="WP_111837162.1">
    <property type="nucleotide sequence ID" value="NZ_UAPQ01000010.1"/>
</dbReference>
<reference evidence="6 7" key="1">
    <citation type="submission" date="2018-06" db="EMBL/GenBank/DDBJ databases">
        <authorList>
            <consortium name="Pathogen Informatics"/>
            <person name="Doyle S."/>
        </authorList>
    </citation>
    <scope>NUCLEOTIDE SEQUENCE [LARGE SCALE GENOMIC DNA]</scope>
    <source>
        <strain evidence="6 7">NCTC11535</strain>
    </source>
</reference>
<comment type="cofactor">
    <cofactor evidence="1">
        <name>Zn(2+)</name>
        <dbReference type="ChEBI" id="CHEBI:29105"/>
    </cofactor>
</comment>
<accession>A0ABY1VS86</accession>
<evidence type="ECO:0000256" key="2">
    <source>
        <dbReference type="ARBA" id="ARBA00022723"/>
    </source>
</evidence>